<keyword evidence="12" id="KW-1185">Reference proteome</keyword>
<keyword evidence="5 10" id="KW-0472">Membrane</keyword>
<keyword evidence="3 10" id="KW-0812">Transmembrane</keyword>
<comment type="catalytic activity">
    <reaction evidence="8">
        <text>fluoride(in) = fluoride(out)</text>
        <dbReference type="Rhea" id="RHEA:76159"/>
        <dbReference type="ChEBI" id="CHEBI:17051"/>
    </reaction>
    <physiologicalReaction direction="left-to-right" evidence="8">
        <dbReference type="Rhea" id="RHEA:76160"/>
    </physiologicalReaction>
</comment>
<comment type="caution">
    <text evidence="11">The sequence shown here is derived from an EMBL/GenBank/DDBJ whole genome shotgun (WGS) entry which is preliminary data.</text>
</comment>
<keyword evidence="6 10" id="KW-0407">Ion channel</keyword>
<dbReference type="GO" id="GO:0140114">
    <property type="term" value="P:cellular detoxification of fluoride"/>
    <property type="evidence" value="ECO:0007669"/>
    <property type="project" value="UniProtKB-UniRule"/>
</dbReference>
<dbReference type="Proteomes" id="UP000438120">
    <property type="component" value="Unassembled WGS sequence"/>
</dbReference>
<comment type="function">
    <text evidence="9 10">Fluoride-specific ion channel. Important for reducing fluoride concentration in the cell, thus reducing its toxicity.</text>
</comment>
<dbReference type="EMBL" id="VUMX01000005">
    <property type="protein sequence ID" value="MST86580.1"/>
    <property type="molecule type" value="Genomic_DNA"/>
</dbReference>
<evidence type="ECO:0000313" key="12">
    <source>
        <dbReference type="Proteomes" id="UP000438120"/>
    </source>
</evidence>
<keyword evidence="2 10" id="KW-1003">Cell membrane</keyword>
<evidence type="ECO:0000256" key="9">
    <source>
        <dbReference type="ARBA" id="ARBA00049940"/>
    </source>
</evidence>
<comment type="activity regulation">
    <text evidence="10">Na(+) is not transported, but it plays an essential structural role and its presence is essential for fluoride channel function.</text>
</comment>
<keyword evidence="10" id="KW-0813">Transport</keyword>
<accession>A0A6A8MDJ0</accession>
<evidence type="ECO:0000256" key="7">
    <source>
        <dbReference type="ARBA" id="ARBA00035120"/>
    </source>
</evidence>
<evidence type="ECO:0000256" key="8">
    <source>
        <dbReference type="ARBA" id="ARBA00035585"/>
    </source>
</evidence>
<dbReference type="GO" id="GO:0005886">
    <property type="term" value="C:plasma membrane"/>
    <property type="evidence" value="ECO:0007669"/>
    <property type="project" value="UniProtKB-SubCell"/>
</dbReference>
<dbReference type="HAMAP" id="MF_00454">
    <property type="entry name" value="FluC"/>
    <property type="match status" value="1"/>
</dbReference>
<organism evidence="11 12">
    <name type="scientific">Lactobacillus porci</name>
    <dbReference type="NCBI Taxonomy" id="2012477"/>
    <lineage>
        <taxon>Bacteria</taxon>
        <taxon>Bacillati</taxon>
        <taxon>Bacillota</taxon>
        <taxon>Bacilli</taxon>
        <taxon>Lactobacillales</taxon>
        <taxon>Lactobacillaceae</taxon>
        <taxon>Lactobacillus</taxon>
    </lineage>
</organism>
<evidence type="ECO:0000256" key="5">
    <source>
        <dbReference type="ARBA" id="ARBA00023136"/>
    </source>
</evidence>
<dbReference type="PANTHER" id="PTHR28259:SF1">
    <property type="entry name" value="FLUORIDE EXPORT PROTEIN 1-RELATED"/>
    <property type="match status" value="1"/>
</dbReference>
<feature type="binding site" evidence="10">
    <location>
        <position position="75"/>
    </location>
    <ligand>
        <name>Na(+)</name>
        <dbReference type="ChEBI" id="CHEBI:29101"/>
        <note>structural</note>
    </ligand>
</feature>
<dbReference type="GO" id="GO:0046872">
    <property type="term" value="F:metal ion binding"/>
    <property type="evidence" value="ECO:0007669"/>
    <property type="project" value="UniProtKB-KW"/>
</dbReference>
<feature type="binding site" evidence="10">
    <location>
        <position position="72"/>
    </location>
    <ligand>
        <name>Na(+)</name>
        <dbReference type="ChEBI" id="CHEBI:29101"/>
        <note>structural</note>
    </ligand>
</feature>
<feature type="transmembrane region" description="Helical" evidence="10">
    <location>
        <begin position="60"/>
        <end position="77"/>
    </location>
</feature>
<sequence length="128" mass="14288">MSEQLRKYVSVAFFAFWGGAARYWLNANFSFYGTILGNIAGCFLLAFLTYFFLTMGITNPWLNVGLGTGFVGAFTTFSSFKLDTLKLLLAGSSLTALWYFVLSILLGFLFAVLGKRCGLFLAQRVLRR</sequence>
<keyword evidence="10" id="KW-0479">Metal-binding</keyword>
<comment type="similarity">
    <text evidence="7 10">Belongs to the fluoride channel Fluc/FEX (TC 1.A.43) family.</text>
</comment>
<dbReference type="Pfam" id="PF02537">
    <property type="entry name" value="CRCB"/>
    <property type="match status" value="1"/>
</dbReference>
<dbReference type="GO" id="GO:0062054">
    <property type="term" value="F:fluoride channel activity"/>
    <property type="evidence" value="ECO:0007669"/>
    <property type="project" value="UniProtKB-UniRule"/>
</dbReference>
<protein>
    <recommendedName>
        <fullName evidence="10">Fluoride-specific ion channel FluC</fullName>
    </recommendedName>
</protein>
<feature type="transmembrane region" description="Helical" evidence="10">
    <location>
        <begin position="97"/>
        <end position="122"/>
    </location>
</feature>
<feature type="transmembrane region" description="Helical" evidence="10">
    <location>
        <begin position="7"/>
        <end position="25"/>
    </location>
</feature>
<keyword evidence="10" id="KW-0915">Sodium</keyword>
<evidence type="ECO:0000256" key="3">
    <source>
        <dbReference type="ARBA" id="ARBA00022692"/>
    </source>
</evidence>
<evidence type="ECO:0000256" key="10">
    <source>
        <dbReference type="HAMAP-Rule" id="MF_00454"/>
    </source>
</evidence>
<reference evidence="11 12" key="1">
    <citation type="submission" date="2019-08" db="EMBL/GenBank/DDBJ databases">
        <title>In-depth cultivation of the pig gut microbiome towards novel bacterial diversity and tailored functional studies.</title>
        <authorList>
            <person name="Wylensek D."/>
            <person name="Hitch T.C.A."/>
            <person name="Clavel T."/>
        </authorList>
    </citation>
    <scope>NUCLEOTIDE SEQUENCE [LARGE SCALE GENOMIC DNA]</scope>
    <source>
        <strain evidence="11 12">Bifido-178-WT-2B</strain>
    </source>
</reference>
<evidence type="ECO:0000256" key="1">
    <source>
        <dbReference type="ARBA" id="ARBA00004651"/>
    </source>
</evidence>
<feature type="transmembrane region" description="Helical" evidence="10">
    <location>
        <begin position="31"/>
        <end position="53"/>
    </location>
</feature>
<gene>
    <name evidence="10" type="primary">fluC</name>
    <name evidence="10" type="synonym">crcB</name>
    <name evidence="11" type="ORF">FYJ62_02725</name>
</gene>
<keyword evidence="10" id="KW-0406">Ion transport</keyword>
<evidence type="ECO:0000256" key="2">
    <source>
        <dbReference type="ARBA" id="ARBA00022475"/>
    </source>
</evidence>
<evidence type="ECO:0000256" key="4">
    <source>
        <dbReference type="ARBA" id="ARBA00022989"/>
    </source>
</evidence>
<comment type="subcellular location">
    <subcellularLocation>
        <location evidence="1 10">Cell membrane</location>
        <topology evidence="1 10">Multi-pass membrane protein</topology>
    </subcellularLocation>
</comment>
<evidence type="ECO:0000256" key="6">
    <source>
        <dbReference type="ARBA" id="ARBA00023303"/>
    </source>
</evidence>
<proteinExistence type="inferred from homology"/>
<dbReference type="OrthoDB" id="9799631at2"/>
<dbReference type="AlphaFoldDB" id="A0A6A8MDJ0"/>
<dbReference type="InterPro" id="IPR003691">
    <property type="entry name" value="FluC"/>
</dbReference>
<evidence type="ECO:0000313" key="11">
    <source>
        <dbReference type="EMBL" id="MST86580.1"/>
    </source>
</evidence>
<name>A0A6A8MDJ0_9LACO</name>
<dbReference type="RefSeq" id="WP_154547486.1">
    <property type="nucleotide sequence ID" value="NZ_VUMX01000005.1"/>
</dbReference>
<keyword evidence="4 10" id="KW-1133">Transmembrane helix</keyword>
<dbReference type="PANTHER" id="PTHR28259">
    <property type="entry name" value="FLUORIDE EXPORT PROTEIN 1-RELATED"/>
    <property type="match status" value="1"/>
</dbReference>